<keyword evidence="3" id="KW-1185">Reference proteome</keyword>
<comment type="caution">
    <text evidence="2">The sequence shown here is derived from an EMBL/GenBank/DDBJ whole genome shotgun (WGS) entry which is preliminary data.</text>
</comment>
<evidence type="ECO:0000313" key="3">
    <source>
        <dbReference type="Proteomes" id="UP000182932"/>
    </source>
</evidence>
<evidence type="ECO:0000313" key="2">
    <source>
        <dbReference type="EMBL" id="SEJ47346.1"/>
    </source>
</evidence>
<accession>A0A975WA15</accession>
<protein>
    <submittedName>
        <fullName evidence="2">Outer membrane protein beta-barrel domain-containing protein</fullName>
    </submittedName>
</protein>
<evidence type="ECO:0000256" key="1">
    <source>
        <dbReference type="SAM" id="SignalP"/>
    </source>
</evidence>
<reference evidence="2 3" key="1">
    <citation type="submission" date="2016-10" db="EMBL/GenBank/DDBJ databases">
        <authorList>
            <person name="Varghese N."/>
            <person name="Submissions S."/>
        </authorList>
    </citation>
    <scope>NUCLEOTIDE SEQUENCE [LARGE SCALE GENOMIC DNA]</scope>
    <source>
        <strain evidence="2 3">FF3</strain>
    </source>
</reference>
<dbReference type="AlphaFoldDB" id="A0A975WA15"/>
<dbReference type="Pfam" id="PF06082">
    <property type="entry name" value="YjbH"/>
    <property type="match status" value="1"/>
</dbReference>
<dbReference type="InterPro" id="IPR010344">
    <property type="entry name" value="YbjH"/>
</dbReference>
<gene>
    <name evidence="2" type="ORF">SAMN04487940_106102</name>
</gene>
<keyword evidence="1" id="KW-0732">Signal</keyword>
<feature type="signal peptide" evidence="1">
    <location>
        <begin position="1"/>
        <end position="30"/>
    </location>
</feature>
<name>A0A975WA15_9RHOB</name>
<feature type="chain" id="PRO_5036870508" evidence="1">
    <location>
        <begin position="31"/>
        <end position="706"/>
    </location>
</feature>
<organism evidence="2 3">
    <name type="scientific">Marinovum algicola</name>
    <dbReference type="NCBI Taxonomy" id="42444"/>
    <lineage>
        <taxon>Bacteria</taxon>
        <taxon>Pseudomonadati</taxon>
        <taxon>Pseudomonadota</taxon>
        <taxon>Alphaproteobacteria</taxon>
        <taxon>Rhodobacterales</taxon>
        <taxon>Roseobacteraceae</taxon>
        <taxon>Marinovum</taxon>
    </lineage>
</organism>
<dbReference type="Proteomes" id="UP000182932">
    <property type="component" value="Unassembled WGS sequence"/>
</dbReference>
<dbReference type="GeneID" id="80818359"/>
<sequence>MPNSLKATLRGSVAATLAGLTALAAPTATAEGIPSYNLYGLPGLIDMPTARVAPDATLSTTIGGGGTQGRGTLSFQITPRLSGSFRYSRISDFSAAGSVDGVFYDRSFDLRYQLLDEGDLLPGVVVGLQDFIGTGLYGGEYLVATKEIIPGLDVTGGVGWGRLGSRNPFAETGNRPEELLGEGGLPTYDRWFRGDVAGFAGMSYALTERLAFSAEYSSDTYESERTRGEHDDDSPWNFGVDYRFDNGAQLSLYHLYGNTIGAQVTVHTNPKDAAVPGGAESAPVPVSPRAPGAASDLGWVTADTSDYRSALNTAMTNDGLVLEGLKLEPRRAVVRLRNPRYGQVPQAIGRTARAMTRVLPASIESFVIVPVVNGMALSAVTLQRSDLEALEHRDNAEILARTAISDGFGRAPSAFDDEYPRFGWAISPYTEFSFFDPESPLRGDFGVRAKASYRPTANLVLSGSVTKRLAGNLTDIDRQDDDALPLVRTEKARYAKEGDPAIEQLTLAHYGRVAPNVYSRVTAGYLEDMYAGVSGEMLWKPVDSRLALGVELNYVKPRDFDQLFGLRSSETRTGTIPDFNGHVSAYYDFGNGFHGQLDVGSYLAGDLGATVTLDREFVNGWRVGAYATVTDTKFEDFGEGSFDKGIRITIPLGAVSAQPSTERSTFAIQSLTRDGGARLKVDGRLYEQVRDYHQPEMAKSWGKFWR</sequence>
<dbReference type="EMBL" id="FNYY01000006">
    <property type="protein sequence ID" value="SEJ47346.1"/>
    <property type="molecule type" value="Genomic_DNA"/>
</dbReference>
<proteinExistence type="predicted"/>
<dbReference type="RefSeq" id="WP_074836519.1">
    <property type="nucleotide sequence ID" value="NZ_CATLUV010000006.1"/>
</dbReference>